<gene>
    <name evidence="2" type="primary">gb01353</name>
    <name evidence="2" type="ORF">PR202_gb01353</name>
</gene>
<reference evidence="2" key="2">
    <citation type="submission" date="2021-12" db="EMBL/GenBank/DDBJ databases">
        <title>Resequencing data analysis of finger millet.</title>
        <authorList>
            <person name="Hatakeyama M."/>
            <person name="Aluri S."/>
            <person name="Balachadran M.T."/>
            <person name="Sivarajan S.R."/>
            <person name="Poveda L."/>
            <person name="Shimizu-Inatsugi R."/>
            <person name="Schlapbach R."/>
            <person name="Sreeman S.M."/>
            <person name="Shimizu K.K."/>
        </authorList>
    </citation>
    <scope>NUCLEOTIDE SEQUENCE</scope>
</reference>
<organism evidence="2 3">
    <name type="scientific">Eleusine coracana subsp. coracana</name>
    <dbReference type="NCBI Taxonomy" id="191504"/>
    <lineage>
        <taxon>Eukaryota</taxon>
        <taxon>Viridiplantae</taxon>
        <taxon>Streptophyta</taxon>
        <taxon>Embryophyta</taxon>
        <taxon>Tracheophyta</taxon>
        <taxon>Spermatophyta</taxon>
        <taxon>Magnoliopsida</taxon>
        <taxon>Liliopsida</taxon>
        <taxon>Poales</taxon>
        <taxon>Poaceae</taxon>
        <taxon>PACMAD clade</taxon>
        <taxon>Chloridoideae</taxon>
        <taxon>Cynodonteae</taxon>
        <taxon>Eleusininae</taxon>
        <taxon>Eleusine</taxon>
    </lineage>
</organism>
<dbReference type="EMBL" id="BQKI01000071">
    <property type="protein sequence ID" value="GJN14514.1"/>
    <property type="molecule type" value="Genomic_DNA"/>
</dbReference>
<dbReference type="Proteomes" id="UP001054889">
    <property type="component" value="Unassembled WGS sequence"/>
</dbReference>
<dbReference type="PANTHER" id="PTHR33074">
    <property type="entry name" value="EXPRESSED PROTEIN-RELATED"/>
    <property type="match status" value="1"/>
</dbReference>
<dbReference type="Pfam" id="PF07762">
    <property type="entry name" value="DUF1618"/>
    <property type="match status" value="1"/>
</dbReference>
<comment type="caution">
    <text evidence="2">The sequence shown here is derived from an EMBL/GenBank/DDBJ whole genome shotgun (WGS) entry which is preliminary data.</text>
</comment>
<evidence type="ECO:0000313" key="3">
    <source>
        <dbReference type="Proteomes" id="UP001054889"/>
    </source>
</evidence>
<dbReference type="AlphaFoldDB" id="A0AAV5DUX5"/>
<evidence type="ECO:0000313" key="2">
    <source>
        <dbReference type="EMBL" id="GJN14514.1"/>
    </source>
</evidence>
<dbReference type="InterPro" id="IPR011676">
    <property type="entry name" value="DUF1618"/>
</dbReference>
<keyword evidence="3" id="KW-1185">Reference proteome</keyword>
<evidence type="ECO:0000259" key="1">
    <source>
        <dbReference type="Pfam" id="PF07762"/>
    </source>
</evidence>
<name>A0AAV5DUX5_ELECO</name>
<sequence length="596" mass="66510">MATGRQTQFRLPDATLHPPALSPDDDDAEIPWVLLDQRAYVADCTNATTAASTTWDNKPIQVTFCIARPPRVSYFCVFCPGLDHTEFPLEPRILAMEQDLVLLSVIVSSKSDVCQDRDYYIYKAADRSAGGRPSLKRLPRPPEPHVFSSTNVGILRCGTSHLNMAMRRHGDIVDDDFYVVAGLCKARNLNPEKFILCHYNSKVATHWSTDNICVSLSEQHIIQHGRFFHHGNTKVISIGGDGGTMGFVDLWRGIIFCDVLKFVKGRKSIAPLSFVALPSALRPDSVPSGDPRLCRDIAVIEGEEGRMIKYVDLEVQWKPGQGFQDSYAINGWVSRAWKMPVSSTYMEDKWVPDCRCESSRFFVDKNPHFELLPKVLDGEGRPLPAFKELDIRQPTLSLNDDDDGIVYFMIKKNPGDAKAWVIAVDMRDNTLQGASEFAAERTVHVTFAYMHSRISKYLRKAPGTKGSLKRHGMVLLGSSSKRRLGMSMLDWEIARPTDAEMEAFGTSKLRIEDFEPMVNIRVQSAAAQKVQEGRMGKMATIWRMGKSATWGGLCRRTRQRCSGPSPSPWRLGRAMGKEAGEEKVWGCAGGGGACRA</sequence>
<reference evidence="2" key="1">
    <citation type="journal article" date="2018" name="DNA Res.">
        <title>Multiple hybrid de novo genome assembly of finger millet, an orphan allotetraploid crop.</title>
        <authorList>
            <person name="Hatakeyama M."/>
            <person name="Aluri S."/>
            <person name="Balachadran M.T."/>
            <person name="Sivarajan S.R."/>
            <person name="Patrignani A."/>
            <person name="Gruter S."/>
            <person name="Poveda L."/>
            <person name="Shimizu-Inatsugi R."/>
            <person name="Baeten J."/>
            <person name="Francoijs K.J."/>
            <person name="Nataraja K.N."/>
            <person name="Reddy Y.A.N."/>
            <person name="Phadnis S."/>
            <person name="Ravikumar R.L."/>
            <person name="Schlapbach R."/>
            <person name="Sreeman S.M."/>
            <person name="Shimizu K.K."/>
        </authorList>
    </citation>
    <scope>NUCLEOTIDE SEQUENCE</scope>
</reference>
<feature type="domain" description="DUF1618" evidence="1">
    <location>
        <begin position="248"/>
        <end position="407"/>
    </location>
</feature>
<accession>A0AAV5DUX5</accession>
<protein>
    <recommendedName>
        <fullName evidence="1">DUF1618 domain-containing protein</fullName>
    </recommendedName>
</protein>
<proteinExistence type="predicted"/>
<dbReference type="PANTHER" id="PTHR33074:SF139">
    <property type="entry name" value="OS09G0567000 PROTEIN"/>
    <property type="match status" value="1"/>
</dbReference>